<dbReference type="RefSeq" id="WP_167686069.1">
    <property type="nucleotide sequence ID" value="NZ_QHLQ01000050.1"/>
</dbReference>
<gene>
    <name evidence="4" type="ORF">DL239_21250</name>
</gene>
<dbReference type="CDD" id="cd18774">
    <property type="entry name" value="PDC2_HK_sensor"/>
    <property type="match status" value="1"/>
</dbReference>
<evidence type="ECO:0000313" key="5">
    <source>
        <dbReference type="Proteomes" id="UP001429564"/>
    </source>
</evidence>
<dbReference type="CDD" id="cd06225">
    <property type="entry name" value="HAMP"/>
    <property type="match status" value="1"/>
</dbReference>
<dbReference type="SUPFAM" id="SSF55073">
    <property type="entry name" value="Nucleotide cyclase"/>
    <property type="match status" value="1"/>
</dbReference>
<evidence type="ECO:0000256" key="1">
    <source>
        <dbReference type="SAM" id="Phobius"/>
    </source>
</evidence>
<feature type="transmembrane region" description="Helical" evidence="1">
    <location>
        <begin position="12"/>
        <end position="31"/>
    </location>
</feature>
<dbReference type="NCBIfam" id="TIGR00254">
    <property type="entry name" value="GGDEF"/>
    <property type="match status" value="1"/>
</dbReference>
<accession>A0ABX0WCW4</accession>
<reference evidence="4 5" key="1">
    <citation type="submission" date="2018-05" db="EMBL/GenBank/DDBJ databases">
        <authorList>
            <person name="Zhang Y.-J."/>
        </authorList>
    </citation>
    <scope>NUCLEOTIDE SEQUENCE [LARGE SCALE GENOMIC DNA]</scope>
    <source>
        <strain evidence="4 5">CY04</strain>
    </source>
</reference>
<dbReference type="Gene3D" id="3.30.450.20">
    <property type="entry name" value="PAS domain"/>
    <property type="match status" value="1"/>
</dbReference>
<organism evidence="4 5">
    <name type="scientific">Parasedimentitalea denitrificans</name>
    <dbReference type="NCBI Taxonomy" id="2211118"/>
    <lineage>
        <taxon>Bacteria</taxon>
        <taxon>Pseudomonadati</taxon>
        <taxon>Pseudomonadota</taxon>
        <taxon>Alphaproteobacteria</taxon>
        <taxon>Rhodobacterales</taxon>
        <taxon>Paracoccaceae</taxon>
        <taxon>Parasedimentitalea</taxon>
    </lineage>
</organism>
<dbReference type="PANTHER" id="PTHR46663">
    <property type="entry name" value="DIGUANYLATE CYCLASE DGCT-RELATED"/>
    <property type="match status" value="1"/>
</dbReference>
<dbReference type="PROSITE" id="PS50887">
    <property type="entry name" value="GGDEF"/>
    <property type="match status" value="1"/>
</dbReference>
<proteinExistence type="predicted"/>
<keyword evidence="5" id="KW-1185">Reference proteome</keyword>
<sequence>MLRDLKIHYKFPLVMICFALLSAIVTGGVAYRQATSAIEGAVSNKLISLLESRAASLRRHFGDIENDLLFHVQSDLVTRALKEFSAAWDTLGENKQHYLKTHYVDRDPITIGQEFSLLAAEDGSVYSEVHRRFHSSFLSLIHTTNYYDSFLISAKGDIVYSALKESDFATNVTTNPDTAALGNLFDQLVHSGGRLGQRWIKTGFSDFVSYTPSDRKIAGFVAAPVFDAEAKLLGLLAFQISIEPINAIMQVTAGMGETGETYLVGPDTMMRSDSRFLGNSLLSKSVDTVSVAQALTGFDGVQLVDDYRGVPVLSAYAPIDILGITWVILAEMDEQEVLSPVKQMNVYLSISGIAIATAIATIGFYLATDLSQPIVTMTNVMKRLAMNDLGVNVPVVTRKDEIGQMASALTEFKAFAVERDRLQKELSHMSQHDSLTGLPNRGFAISFLAETIREFTERKTPFAIMLADLDGFKAVNDTLGHDVGDQVLMELSNRFQNLLQGRDIVGRLGGDEFLFVLPECDTTDDCERYAQKILESCQSSFAVPNNEFRISLSVGLARFPKDGTVARNLVRAADEAMYEAKNSGKNQFFWAVTEGVTSNTKSG</sequence>
<dbReference type="InterPro" id="IPR003660">
    <property type="entry name" value="HAMP_dom"/>
</dbReference>
<dbReference type="InterPro" id="IPR000160">
    <property type="entry name" value="GGDEF_dom"/>
</dbReference>
<dbReference type="SUPFAM" id="SSF158472">
    <property type="entry name" value="HAMP domain-like"/>
    <property type="match status" value="1"/>
</dbReference>
<keyword evidence="1" id="KW-1133">Transmembrane helix</keyword>
<feature type="transmembrane region" description="Helical" evidence="1">
    <location>
        <begin position="346"/>
        <end position="367"/>
    </location>
</feature>
<dbReference type="CDD" id="cd01949">
    <property type="entry name" value="GGDEF"/>
    <property type="match status" value="1"/>
</dbReference>
<feature type="domain" description="HAMP" evidence="2">
    <location>
        <begin position="368"/>
        <end position="421"/>
    </location>
</feature>
<dbReference type="SMART" id="SM00267">
    <property type="entry name" value="GGDEF"/>
    <property type="match status" value="1"/>
</dbReference>
<evidence type="ECO:0000259" key="3">
    <source>
        <dbReference type="PROSITE" id="PS50887"/>
    </source>
</evidence>
<dbReference type="Pfam" id="PF00672">
    <property type="entry name" value="HAMP"/>
    <property type="match status" value="1"/>
</dbReference>
<dbReference type="Proteomes" id="UP001429564">
    <property type="component" value="Unassembled WGS sequence"/>
</dbReference>
<dbReference type="InterPro" id="IPR043128">
    <property type="entry name" value="Rev_trsase/Diguanyl_cyclase"/>
</dbReference>
<evidence type="ECO:0000259" key="2">
    <source>
        <dbReference type="PROSITE" id="PS50885"/>
    </source>
</evidence>
<dbReference type="EMBL" id="QHLQ01000050">
    <property type="protein sequence ID" value="NIZ63487.1"/>
    <property type="molecule type" value="Genomic_DNA"/>
</dbReference>
<dbReference type="InterPro" id="IPR052163">
    <property type="entry name" value="DGC-Regulatory_Protein"/>
</dbReference>
<dbReference type="SMART" id="SM00304">
    <property type="entry name" value="HAMP"/>
    <property type="match status" value="1"/>
</dbReference>
<dbReference type="PROSITE" id="PS50885">
    <property type="entry name" value="HAMP"/>
    <property type="match status" value="1"/>
</dbReference>
<comment type="caution">
    <text evidence="4">The sequence shown here is derived from an EMBL/GenBank/DDBJ whole genome shotgun (WGS) entry which is preliminary data.</text>
</comment>
<dbReference type="Pfam" id="PF00990">
    <property type="entry name" value="GGDEF"/>
    <property type="match status" value="1"/>
</dbReference>
<dbReference type="InterPro" id="IPR029787">
    <property type="entry name" value="Nucleotide_cyclase"/>
</dbReference>
<keyword evidence="1" id="KW-0472">Membrane</keyword>
<protein>
    <submittedName>
        <fullName evidence="4">GGDEF domain-containing protein</fullName>
    </submittedName>
</protein>
<dbReference type="Gene3D" id="3.30.70.270">
    <property type="match status" value="1"/>
</dbReference>
<keyword evidence="1" id="KW-0812">Transmembrane</keyword>
<evidence type="ECO:0000313" key="4">
    <source>
        <dbReference type="EMBL" id="NIZ63487.1"/>
    </source>
</evidence>
<name>A0ABX0WCW4_9RHOB</name>
<feature type="domain" description="GGDEF" evidence="3">
    <location>
        <begin position="460"/>
        <end position="593"/>
    </location>
</feature>
<dbReference type="PANTHER" id="PTHR46663:SF2">
    <property type="entry name" value="GGDEF DOMAIN-CONTAINING PROTEIN"/>
    <property type="match status" value="1"/>
</dbReference>
<dbReference type="Gene3D" id="1.10.8.500">
    <property type="entry name" value="HAMP domain in histidine kinase"/>
    <property type="match status" value="1"/>
</dbReference>